<proteinExistence type="predicted"/>
<reference evidence="1 2" key="1">
    <citation type="journal article" date="2014" name="BMC Genomics">
        <title>Comparison of environmental and isolate Sulfobacillus genomes reveals diverse carbon, sulfur, nitrogen, and hydrogen metabolisms.</title>
        <authorList>
            <person name="Justice N.B."/>
            <person name="Norman A."/>
            <person name="Brown C.T."/>
            <person name="Singh A."/>
            <person name="Thomas B.C."/>
            <person name="Banfield J.F."/>
        </authorList>
    </citation>
    <scope>NUCLEOTIDE SEQUENCE [LARGE SCALE GENOMIC DNA]</scope>
    <source>
        <strain evidence="1">AMDSBA1</strain>
    </source>
</reference>
<evidence type="ECO:0000313" key="1">
    <source>
        <dbReference type="EMBL" id="PSR27432.1"/>
    </source>
</evidence>
<dbReference type="EMBL" id="PXYT01000026">
    <property type="protein sequence ID" value="PSR27432.1"/>
    <property type="molecule type" value="Genomic_DNA"/>
</dbReference>
<comment type="caution">
    <text evidence="1">The sequence shown here is derived from an EMBL/GenBank/DDBJ whole genome shotgun (WGS) entry which is preliminary data.</text>
</comment>
<name>A0A2T2WYX9_9FIRM</name>
<dbReference type="AlphaFoldDB" id="A0A2T2WYX9"/>
<sequence length="66" mass="7584">MDYSSDGRIYGINLGFVDEGITIWGMEKFLQKFRGGDLTPKKKMIYHKVNKRQSHKGEVMCDDNVG</sequence>
<accession>A0A2T2WYX9</accession>
<gene>
    <name evidence="1" type="ORF">C7B43_11870</name>
</gene>
<protein>
    <submittedName>
        <fullName evidence="1">Uncharacterized protein</fullName>
    </submittedName>
</protein>
<organism evidence="1 2">
    <name type="scientific">Sulfobacillus benefaciens</name>
    <dbReference type="NCBI Taxonomy" id="453960"/>
    <lineage>
        <taxon>Bacteria</taxon>
        <taxon>Bacillati</taxon>
        <taxon>Bacillota</taxon>
        <taxon>Clostridia</taxon>
        <taxon>Eubacteriales</taxon>
        <taxon>Clostridiales Family XVII. Incertae Sedis</taxon>
        <taxon>Sulfobacillus</taxon>
    </lineage>
</organism>
<evidence type="ECO:0000313" key="2">
    <source>
        <dbReference type="Proteomes" id="UP000242699"/>
    </source>
</evidence>
<dbReference type="Proteomes" id="UP000242699">
    <property type="component" value="Unassembled WGS sequence"/>
</dbReference>